<dbReference type="AlphaFoldDB" id="A0AAJ1IDK1"/>
<dbReference type="InterPro" id="IPR037522">
    <property type="entry name" value="HD_GYP_dom"/>
</dbReference>
<feature type="domain" description="HD-GYP" evidence="1">
    <location>
        <begin position="116"/>
        <end position="312"/>
    </location>
</feature>
<evidence type="ECO:0000313" key="3">
    <source>
        <dbReference type="Proteomes" id="UP001221217"/>
    </source>
</evidence>
<gene>
    <name evidence="2" type="ORF">PQJ61_03600</name>
</gene>
<comment type="caution">
    <text evidence="2">The sequence shown here is derived from an EMBL/GenBank/DDBJ whole genome shotgun (WGS) entry which is preliminary data.</text>
</comment>
<proteinExistence type="predicted"/>
<sequence>MMKIPVVELEAGLKYTKPVFVDEENLLVPEGVEVRQKDIDRLIRWGVEEVSTDGEILTGDSGGGEEIENVDSVSKQLLKQYDKAIEAMDSFFGDCRKGLNANKEDIDTVMGGFYPLILENIEEALVLTTIKKEGSDRLSQAAVNNLILSTVLGATVKIPLHRLANIASAALIHDLGMTRIPQDIIKKRGKLTPAELETIKTHTVYAYRMAIKDLGLPEEVGRIAMSHHERWDGKGYPRGLEGNKIPVGARILSVTDAFVAMSKDRPDRDSLLGYTAIRQILNDNSRRFDPAILKVFIKSIGIYPRGSIVILNNGAIGRINRIRSAAPLRPGLQILVDERGRKPKKEKEFVDLFIEKDLFITKPVDPKELVKS</sequence>
<dbReference type="EMBL" id="JAQQAL010000010">
    <property type="protein sequence ID" value="MDC7225833.1"/>
    <property type="molecule type" value="Genomic_DNA"/>
</dbReference>
<dbReference type="PANTHER" id="PTHR43155:SF2">
    <property type="entry name" value="CYCLIC DI-GMP PHOSPHODIESTERASE PA4108"/>
    <property type="match status" value="1"/>
</dbReference>
<name>A0AAJ1IDK1_9SPIO</name>
<dbReference type="CDD" id="cd00077">
    <property type="entry name" value="HDc"/>
    <property type="match status" value="1"/>
</dbReference>
<dbReference type="Pfam" id="PF13487">
    <property type="entry name" value="HD_5"/>
    <property type="match status" value="1"/>
</dbReference>
<evidence type="ECO:0000259" key="1">
    <source>
        <dbReference type="PROSITE" id="PS51832"/>
    </source>
</evidence>
<accession>A0AAJ1IDK1</accession>
<organism evidence="2 3">
    <name type="scientific">Candidatus Thalassospirochaeta sargassi</name>
    <dbReference type="NCBI Taxonomy" id="3119039"/>
    <lineage>
        <taxon>Bacteria</taxon>
        <taxon>Pseudomonadati</taxon>
        <taxon>Spirochaetota</taxon>
        <taxon>Spirochaetia</taxon>
        <taxon>Spirochaetales</taxon>
        <taxon>Spirochaetaceae</taxon>
        <taxon>Candidatus Thalassospirochaeta</taxon>
    </lineage>
</organism>
<dbReference type="SUPFAM" id="SSF109604">
    <property type="entry name" value="HD-domain/PDEase-like"/>
    <property type="match status" value="1"/>
</dbReference>
<evidence type="ECO:0000313" key="2">
    <source>
        <dbReference type="EMBL" id="MDC7225833.1"/>
    </source>
</evidence>
<reference evidence="2 3" key="1">
    <citation type="submission" date="2022-12" db="EMBL/GenBank/DDBJ databases">
        <title>Metagenome assembled genome from gulf of manar.</title>
        <authorList>
            <person name="Kohli P."/>
            <person name="Pk S."/>
            <person name="Venkata Ramana C."/>
            <person name="Sasikala C."/>
        </authorList>
    </citation>
    <scope>NUCLEOTIDE SEQUENCE [LARGE SCALE GENOMIC DNA]</scope>
    <source>
        <strain evidence="2">JB008</strain>
    </source>
</reference>
<dbReference type="PROSITE" id="PS51832">
    <property type="entry name" value="HD_GYP"/>
    <property type="match status" value="1"/>
</dbReference>
<protein>
    <submittedName>
        <fullName evidence="2">HD-GYP domain-containing protein</fullName>
    </submittedName>
</protein>
<dbReference type="InterPro" id="IPR003607">
    <property type="entry name" value="HD/PDEase_dom"/>
</dbReference>
<dbReference type="Proteomes" id="UP001221217">
    <property type="component" value="Unassembled WGS sequence"/>
</dbReference>
<dbReference type="Gene3D" id="1.10.3210.10">
    <property type="entry name" value="Hypothetical protein af1432"/>
    <property type="match status" value="1"/>
</dbReference>
<dbReference type="PANTHER" id="PTHR43155">
    <property type="entry name" value="CYCLIC DI-GMP PHOSPHODIESTERASE PA4108-RELATED"/>
    <property type="match status" value="1"/>
</dbReference>